<reference evidence="1" key="1">
    <citation type="journal article" date="2016" name="Front. Microbiol.">
        <title>Genome Sequence of the Piezophilic, Mesophilic Sulfate-Reducing Bacterium Desulfovibrio indicus J2T.</title>
        <authorList>
            <person name="Cao J."/>
            <person name="Maignien L."/>
            <person name="Shao Z."/>
            <person name="Alain K."/>
            <person name="Jebbar M."/>
        </authorList>
    </citation>
    <scope>NUCLEOTIDE SEQUENCE</scope>
    <source>
        <strain evidence="1">DSM 16372</strain>
    </source>
</reference>
<reference evidence="1" key="2">
    <citation type="submission" date="2021-08" db="EMBL/GenBank/DDBJ databases">
        <authorList>
            <person name="Tani A."/>
            <person name="Ola A."/>
            <person name="Ogura Y."/>
            <person name="Katsura K."/>
            <person name="Hayashi T."/>
        </authorList>
    </citation>
    <scope>NUCLEOTIDE SEQUENCE</scope>
    <source>
        <strain evidence="1">DSM 16372</strain>
    </source>
</reference>
<evidence type="ECO:0000313" key="1">
    <source>
        <dbReference type="EMBL" id="GJD88197.1"/>
    </source>
</evidence>
<gene>
    <name evidence="1" type="ORF">BHAOGJBA_1710</name>
</gene>
<dbReference type="EMBL" id="BPQO01000006">
    <property type="protein sequence ID" value="GJD88197.1"/>
    <property type="molecule type" value="Genomic_DNA"/>
</dbReference>
<dbReference type="AlphaFoldDB" id="A0AAV4ZJ32"/>
<proteinExistence type="predicted"/>
<protein>
    <submittedName>
        <fullName evidence="1">Uncharacterized protein</fullName>
    </submittedName>
</protein>
<dbReference type="RefSeq" id="WP_066924896.1">
    <property type="nucleotide sequence ID" value="NZ_BPQO01000006.1"/>
</dbReference>
<accession>A0AAV4ZJ32</accession>
<sequence length="146" mass="16641">MQQLAIDDEIQGVIVTPKVLEFVRGIQSSKLELTSYEENGSDAADELIMRLRDAEWEETYFRVGLTELLDSFLKSNDDRDQDITPYDAEYEAKRPGSHAADLGHWKAYLLGRRLREAISAWRENEAKLTYDEAVALLSSSDGMPRL</sequence>
<evidence type="ECO:0000313" key="2">
    <source>
        <dbReference type="Proteomes" id="UP001055247"/>
    </source>
</evidence>
<keyword evidence="2" id="KW-1185">Reference proteome</keyword>
<dbReference type="Proteomes" id="UP001055247">
    <property type="component" value="Unassembled WGS sequence"/>
</dbReference>
<organism evidence="1 2">
    <name type="scientific">Methylobacterium hispanicum</name>
    <dbReference type="NCBI Taxonomy" id="270350"/>
    <lineage>
        <taxon>Bacteria</taxon>
        <taxon>Pseudomonadati</taxon>
        <taxon>Pseudomonadota</taxon>
        <taxon>Alphaproteobacteria</taxon>
        <taxon>Hyphomicrobiales</taxon>
        <taxon>Methylobacteriaceae</taxon>
        <taxon>Methylobacterium</taxon>
    </lineage>
</organism>
<name>A0AAV4ZJ32_9HYPH</name>
<comment type="caution">
    <text evidence="1">The sequence shown here is derived from an EMBL/GenBank/DDBJ whole genome shotgun (WGS) entry which is preliminary data.</text>
</comment>